<sequence>MRMIDAYLTASSSMVGVAPRNRTKLCVNARPTTPKSRPSPIEVAKAVEKTWSASTRFFSPKRRATVLAEPWPRVIPMAWMRLMIE</sequence>
<reference evidence="1" key="1">
    <citation type="submission" date="2019-08" db="EMBL/GenBank/DDBJ databases">
        <authorList>
            <person name="Kucharzyk K."/>
            <person name="Murdoch R.W."/>
            <person name="Higgins S."/>
            <person name="Loffler F."/>
        </authorList>
    </citation>
    <scope>NUCLEOTIDE SEQUENCE</scope>
</reference>
<protein>
    <submittedName>
        <fullName evidence="1">Uncharacterized protein</fullName>
    </submittedName>
</protein>
<comment type="caution">
    <text evidence="1">The sequence shown here is derived from an EMBL/GenBank/DDBJ whole genome shotgun (WGS) entry which is preliminary data.</text>
</comment>
<organism evidence="1">
    <name type="scientific">bioreactor metagenome</name>
    <dbReference type="NCBI Taxonomy" id="1076179"/>
    <lineage>
        <taxon>unclassified sequences</taxon>
        <taxon>metagenomes</taxon>
        <taxon>ecological metagenomes</taxon>
    </lineage>
</organism>
<accession>A0A645HLL0</accession>
<name>A0A645HLL0_9ZZZZ</name>
<gene>
    <name evidence="1" type="ORF">SDC9_187198</name>
</gene>
<dbReference type="EMBL" id="VSSQ01095618">
    <property type="protein sequence ID" value="MPN39670.1"/>
    <property type="molecule type" value="Genomic_DNA"/>
</dbReference>
<evidence type="ECO:0000313" key="1">
    <source>
        <dbReference type="EMBL" id="MPN39670.1"/>
    </source>
</evidence>
<proteinExistence type="predicted"/>
<dbReference type="AlphaFoldDB" id="A0A645HLL0"/>